<comment type="caution">
    <text evidence="1">The sequence shown here is derived from an EMBL/GenBank/DDBJ whole genome shotgun (WGS) entry which is preliminary data.</text>
</comment>
<reference evidence="1" key="2">
    <citation type="submission" date="2021-04" db="EMBL/GenBank/DDBJ databases">
        <authorList>
            <person name="Podell S."/>
        </authorList>
    </citation>
    <scope>NUCLEOTIDE SEQUENCE</scope>
    <source>
        <strain evidence="1">Hildebrandi</strain>
    </source>
</reference>
<dbReference type="AlphaFoldDB" id="A0A9K3L4J2"/>
<protein>
    <submittedName>
        <fullName evidence="1">Uncharacterized protein</fullName>
    </submittedName>
</protein>
<dbReference type="Proteomes" id="UP000693970">
    <property type="component" value="Unassembled WGS sequence"/>
</dbReference>
<organism evidence="1 2">
    <name type="scientific">Nitzschia inconspicua</name>
    <dbReference type="NCBI Taxonomy" id="303405"/>
    <lineage>
        <taxon>Eukaryota</taxon>
        <taxon>Sar</taxon>
        <taxon>Stramenopiles</taxon>
        <taxon>Ochrophyta</taxon>
        <taxon>Bacillariophyta</taxon>
        <taxon>Bacillariophyceae</taxon>
        <taxon>Bacillariophycidae</taxon>
        <taxon>Bacillariales</taxon>
        <taxon>Bacillariaceae</taxon>
        <taxon>Nitzschia</taxon>
    </lineage>
</organism>
<dbReference type="EMBL" id="JAGRRH010000016">
    <property type="protein sequence ID" value="KAG7354646.1"/>
    <property type="molecule type" value="Genomic_DNA"/>
</dbReference>
<keyword evidence="2" id="KW-1185">Reference proteome</keyword>
<evidence type="ECO:0000313" key="2">
    <source>
        <dbReference type="Proteomes" id="UP000693970"/>
    </source>
</evidence>
<proteinExistence type="predicted"/>
<reference evidence="1" key="1">
    <citation type="journal article" date="2021" name="Sci. Rep.">
        <title>Diploid genomic architecture of Nitzschia inconspicua, an elite biomass production diatom.</title>
        <authorList>
            <person name="Oliver A."/>
            <person name="Podell S."/>
            <person name="Pinowska A."/>
            <person name="Traller J.C."/>
            <person name="Smith S.R."/>
            <person name="McClure R."/>
            <person name="Beliaev A."/>
            <person name="Bohutskyi P."/>
            <person name="Hill E.A."/>
            <person name="Rabines A."/>
            <person name="Zheng H."/>
            <person name="Allen L.Z."/>
            <person name="Kuo A."/>
            <person name="Grigoriev I.V."/>
            <person name="Allen A.E."/>
            <person name="Hazlebeck D."/>
            <person name="Allen E.E."/>
        </authorList>
    </citation>
    <scope>NUCLEOTIDE SEQUENCE</scope>
    <source>
        <strain evidence="1">Hildebrandi</strain>
    </source>
</reference>
<name>A0A9K3L4J2_9STRA</name>
<sequence length="279" mass="32137">MQSYSTSPSCNNMIQQQQQPSIEYSIPVPALDETMMMKIDEPVHACTTLAWASVHDTTTKPPSRKRPRTVRFSDARIVGLVANRIDLFQSYHAGQIWYPSAELDRFKTEARTFCCKLREQQKNGETVDDNLIPRGLEHRVCFQRQRQRYLAIRCVLKAQQRNRNTEFVAMVARKCNQWATDIAQLEGQHDYVDVYQPTLKAFLPKVKDLHMHELPIQAKKRQNEAADVVEEHTSDCSGADSESIHDAQRNVRARNAYLATVVQDRTQSHIFDARKSYTA</sequence>
<gene>
    <name evidence="1" type="ORF">IV203_004002</name>
</gene>
<dbReference type="OrthoDB" id="54390at2759"/>
<accession>A0A9K3L4J2</accession>
<evidence type="ECO:0000313" key="1">
    <source>
        <dbReference type="EMBL" id="KAG7354646.1"/>
    </source>
</evidence>